<keyword evidence="3" id="KW-1185">Reference proteome</keyword>
<reference evidence="2 3" key="1">
    <citation type="journal article" date="2019" name="Sci. Rep.">
        <title>Orb-weaving spider Araneus ventricosus genome elucidates the spidroin gene catalogue.</title>
        <authorList>
            <person name="Kono N."/>
            <person name="Nakamura H."/>
            <person name="Ohtoshi R."/>
            <person name="Moran D.A.P."/>
            <person name="Shinohara A."/>
            <person name="Yoshida Y."/>
            <person name="Fujiwara M."/>
            <person name="Mori M."/>
            <person name="Tomita M."/>
            <person name="Arakawa K."/>
        </authorList>
    </citation>
    <scope>NUCLEOTIDE SEQUENCE [LARGE SCALE GENOMIC DNA]</scope>
</reference>
<protein>
    <submittedName>
        <fullName evidence="2">Uncharacterized protein</fullName>
    </submittedName>
</protein>
<organism evidence="2 3">
    <name type="scientific">Araneus ventricosus</name>
    <name type="common">Orbweaver spider</name>
    <name type="synonym">Epeira ventricosa</name>
    <dbReference type="NCBI Taxonomy" id="182803"/>
    <lineage>
        <taxon>Eukaryota</taxon>
        <taxon>Metazoa</taxon>
        <taxon>Ecdysozoa</taxon>
        <taxon>Arthropoda</taxon>
        <taxon>Chelicerata</taxon>
        <taxon>Arachnida</taxon>
        <taxon>Araneae</taxon>
        <taxon>Araneomorphae</taxon>
        <taxon>Entelegynae</taxon>
        <taxon>Araneoidea</taxon>
        <taxon>Araneidae</taxon>
        <taxon>Araneus</taxon>
    </lineage>
</organism>
<gene>
    <name evidence="2" type="ORF">AVEN_252751_1</name>
</gene>
<dbReference type="AlphaFoldDB" id="A0A4Y2JW87"/>
<dbReference type="Proteomes" id="UP000499080">
    <property type="component" value="Unassembled WGS sequence"/>
</dbReference>
<dbReference type="EMBL" id="BGPR01003905">
    <property type="protein sequence ID" value="GBM93789.1"/>
    <property type="molecule type" value="Genomic_DNA"/>
</dbReference>
<evidence type="ECO:0000256" key="1">
    <source>
        <dbReference type="SAM" id="MobiDB-lite"/>
    </source>
</evidence>
<feature type="region of interest" description="Disordered" evidence="1">
    <location>
        <begin position="81"/>
        <end position="106"/>
    </location>
</feature>
<evidence type="ECO:0000313" key="3">
    <source>
        <dbReference type="Proteomes" id="UP000499080"/>
    </source>
</evidence>
<sequence>MLGNFFRNQQRSGDLPRLWTYSSPIPIENSYEPTEGAKKVKIPMALVLELRQRQNDLQWNRVSSLEPSGPEVEILPLGHRGLTTEPTSQLPTYHANKRHNPFSTNNINILTPDQGRSEGVSSGVSAHSPAFLEALHS</sequence>
<name>A0A4Y2JW87_ARAVE</name>
<accession>A0A4Y2JW87</accession>
<proteinExistence type="predicted"/>
<dbReference type="OrthoDB" id="1099063at2759"/>
<comment type="caution">
    <text evidence="2">The sequence shown here is derived from an EMBL/GenBank/DDBJ whole genome shotgun (WGS) entry which is preliminary data.</text>
</comment>
<evidence type="ECO:0000313" key="2">
    <source>
        <dbReference type="EMBL" id="GBM93789.1"/>
    </source>
</evidence>